<sequence length="49" mass="5785">RDKRGVKKFEGEHIHFGHDKYYDWIAVLDYLLPGWHSDSDLENTAIKAI</sequence>
<protein>
    <submittedName>
        <fullName evidence="1">Uncharacterized protein</fullName>
    </submittedName>
</protein>
<reference evidence="1" key="1">
    <citation type="submission" date="2018-05" db="EMBL/GenBank/DDBJ databases">
        <authorList>
            <person name="Lanie J.A."/>
            <person name="Ng W.-L."/>
            <person name="Kazmierczak K.M."/>
            <person name="Andrzejewski T.M."/>
            <person name="Davidsen T.M."/>
            <person name="Wayne K.J."/>
            <person name="Tettelin H."/>
            <person name="Glass J.I."/>
            <person name="Rusch D."/>
            <person name="Podicherti R."/>
            <person name="Tsui H.-C.T."/>
            <person name="Winkler M.E."/>
        </authorList>
    </citation>
    <scope>NUCLEOTIDE SEQUENCE</scope>
</reference>
<organism evidence="1">
    <name type="scientific">marine metagenome</name>
    <dbReference type="NCBI Taxonomy" id="408172"/>
    <lineage>
        <taxon>unclassified sequences</taxon>
        <taxon>metagenomes</taxon>
        <taxon>ecological metagenomes</taxon>
    </lineage>
</organism>
<accession>A0A383ATW7</accession>
<gene>
    <name evidence="1" type="ORF">METZ01_LOCUS463867</name>
</gene>
<evidence type="ECO:0000313" key="1">
    <source>
        <dbReference type="EMBL" id="SVE11013.1"/>
    </source>
</evidence>
<feature type="non-terminal residue" evidence="1">
    <location>
        <position position="1"/>
    </location>
</feature>
<dbReference type="AlphaFoldDB" id="A0A383ATW7"/>
<dbReference type="EMBL" id="UINC01194765">
    <property type="protein sequence ID" value="SVE11013.1"/>
    <property type="molecule type" value="Genomic_DNA"/>
</dbReference>
<proteinExistence type="predicted"/>
<name>A0A383ATW7_9ZZZZ</name>